<dbReference type="InterPro" id="IPR036255">
    <property type="entry name" value="YgfB-like_sf"/>
</dbReference>
<protein>
    <submittedName>
        <fullName evidence="1">UPF0149 family protein</fullName>
    </submittedName>
</protein>
<dbReference type="SUPFAM" id="SSF101327">
    <property type="entry name" value="YgfB-like"/>
    <property type="match status" value="1"/>
</dbReference>
<dbReference type="Gene3D" id="1.20.120.740">
    <property type="entry name" value="YgfB uncharacterised protein family UPF0149, PF03695"/>
    <property type="match status" value="1"/>
</dbReference>
<dbReference type="KEGG" id="pais:PFX98_02585"/>
<dbReference type="Pfam" id="PF03695">
    <property type="entry name" value="UPF0149"/>
    <property type="match status" value="1"/>
</dbReference>
<reference evidence="1" key="1">
    <citation type="submission" date="2023-01" db="EMBL/GenBank/DDBJ databases">
        <title>Whole genome sequence of Paucibacter sp. S2-9 isolated from pond sediment.</title>
        <authorList>
            <person name="Jung J.Y."/>
        </authorList>
    </citation>
    <scope>NUCLEOTIDE SEQUENCE</scope>
    <source>
        <strain evidence="1">S2-9</strain>
    </source>
</reference>
<dbReference type="NCBIfam" id="TIGR02292">
    <property type="entry name" value="ygfB_yecA"/>
    <property type="match status" value="1"/>
</dbReference>
<dbReference type="RefSeq" id="WP_285233608.1">
    <property type="nucleotide sequence ID" value="NZ_CP116346.1"/>
</dbReference>
<keyword evidence="2" id="KW-1185">Reference proteome</keyword>
<organism evidence="1 2">
    <name type="scientific">Paucibacter sediminis</name>
    <dbReference type="NCBI Taxonomy" id="3019553"/>
    <lineage>
        <taxon>Bacteria</taxon>
        <taxon>Pseudomonadati</taxon>
        <taxon>Pseudomonadota</taxon>
        <taxon>Betaproteobacteria</taxon>
        <taxon>Burkholderiales</taxon>
        <taxon>Sphaerotilaceae</taxon>
        <taxon>Roseateles</taxon>
    </lineage>
</organism>
<evidence type="ECO:0000313" key="1">
    <source>
        <dbReference type="EMBL" id="WIT12510.1"/>
    </source>
</evidence>
<sequence>MEYPSYNPASDYLPLNDEELSTLDDMLTKLPSEAAMNIEAMDGYLTALLLSPKALAELPGADWLPLVWGGDGADGTAPFVSGKQKKRVMMLVLRHLRSIAVQLSERPDAWEPIFSIAVTEDEQELTDAEDWCIGFMLGVDQAADAWAPRFRDAELAAALAPIALLGGDESQLTPEDQARLNDEALHDALSREVPEAVLQLAAALKAD</sequence>
<accession>A0AA95NC97</accession>
<evidence type="ECO:0000313" key="2">
    <source>
        <dbReference type="Proteomes" id="UP001177769"/>
    </source>
</evidence>
<dbReference type="EMBL" id="CP116346">
    <property type="protein sequence ID" value="WIT12510.1"/>
    <property type="molecule type" value="Genomic_DNA"/>
</dbReference>
<dbReference type="Proteomes" id="UP001177769">
    <property type="component" value="Chromosome"/>
</dbReference>
<dbReference type="AlphaFoldDB" id="A0AA95NC97"/>
<gene>
    <name evidence="1" type="ORF">PFX98_02585</name>
</gene>
<dbReference type="InterPro" id="IPR011978">
    <property type="entry name" value="YgfB-like"/>
</dbReference>
<proteinExistence type="predicted"/>
<name>A0AA95NC97_9BURK</name>